<feature type="chain" id="PRO_5047292654" evidence="2">
    <location>
        <begin position="20"/>
        <end position="209"/>
    </location>
</feature>
<accession>A0ABS9Q557</accession>
<gene>
    <name evidence="3" type="ORF">MHL29_14020</name>
</gene>
<keyword evidence="4" id="KW-1185">Reference proteome</keyword>
<keyword evidence="2" id="KW-0732">Signal</keyword>
<evidence type="ECO:0000256" key="2">
    <source>
        <dbReference type="SAM" id="SignalP"/>
    </source>
</evidence>
<feature type="signal peptide" evidence="2">
    <location>
        <begin position="1"/>
        <end position="19"/>
    </location>
</feature>
<evidence type="ECO:0000313" key="3">
    <source>
        <dbReference type="EMBL" id="MCG7322997.1"/>
    </source>
</evidence>
<dbReference type="EMBL" id="JAKRCV010000053">
    <property type="protein sequence ID" value="MCG7322997.1"/>
    <property type="molecule type" value="Genomic_DNA"/>
</dbReference>
<dbReference type="RefSeq" id="WP_239265468.1">
    <property type="nucleotide sequence ID" value="NZ_JAKRCV010000053.1"/>
</dbReference>
<evidence type="ECO:0000313" key="4">
    <source>
        <dbReference type="Proteomes" id="UP001521931"/>
    </source>
</evidence>
<feature type="compositionally biased region" description="Low complexity" evidence="1">
    <location>
        <begin position="184"/>
        <end position="209"/>
    </location>
</feature>
<dbReference type="InterPro" id="IPR036182">
    <property type="entry name" value="PCuAC_sf"/>
</dbReference>
<dbReference type="InterPro" id="IPR058248">
    <property type="entry name" value="Lxx211020-like"/>
</dbReference>
<feature type="region of interest" description="Disordered" evidence="1">
    <location>
        <begin position="183"/>
        <end position="209"/>
    </location>
</feature>
<reference evidence="3 4" key="1">
    <citation type="submission" date="2022-02" db="EMBL/GenBank/DDBJ databases">
        <title>Uncovering new skin microbiome diversity through culturing and metagenomics.</title>
        <authorList>
            <person name="Conlan S."/>
            <person name="Deming C."/>
            <person name="Nisc Comparative Sequencing Program N."/>
            <person name="Segre J.A."/>
        </authorList>
    </citation>
    <scope>NUCLEOTIDE SEQUENCE [LARGE SCALE GENOMIC DNA]</scope>
    <source>
        <strain evidence="3 4">ACRQZ</strain>
    </source>
</reference>
<proteinExistence type="predicted"/>
<sequence length="209" mass="21365">MLKRIALPCAVVSFALATAACGSGASTTAGSSTTATTSTTVSPAATATTSVNHRSLIVKDPWVKAVKGGMTGLFATLVNETDQPVRVVSAESDVAAMVQLHITEKDASGAMVMKETKDGFTVPPHGTFELRPGGNHVMLMGLKKPILSGTETVVTLQDANGGHVHIHAPAREFNGAKETYGGMSMTPNATPTAPASVSASASATTHAHR</sequence>
<dbReference type="PROSITE" id="PS51257">
    <property type="entry name" value="PROKAR_LIPOPROTEIN"/>
    <property type="match status" value="1"/>
</dbReference>
<organism evidence="3 4">
    <name type="scientific">Arsenicicoccus bolidensis</name>
    <dbReference type="NCBI Taxonomy" id="229480"/>
    <lineage>
        <taxon>Bacteria</taxon>
        <taxon>Bacillati</taxon>
        <taxon>Actinomycetota</taxon>
        <taxon>Actinomycetes</taxon>
        <taxon>Micrococcales</taxon>
        <taxon>Intrasporangiaceae</taxon>
        <taxon>Arsenicicoccus</taxon>
    </lineage>
</organism>
<dbReference type="Proteomes" id="UP001521931">
    <property type="component" value="Unassembled WGS sequence"/>
</dbReference>
<dbReference type="Pfam" id="PF04314">
    <property type="entry name" value="PCuAC"/>
    <property type="match status" value="1"/>
</dbReference>
<comment type="caution">
    <text evidence="3">The sequence shown here is derived from an EMBL/GenBank/DDBJ whole genome shotgun (WGS) entry which is preliminary data.</text>
</comment>
<feature type="region of interest" description="Disordered" evidence="1">
    <location>
        <begin position="25"/>
        <end position="46"/>
    </location>
</feature>
<dbReference type="SUPFAM" id="SSF110087">
    <property type="entry name" value="DR1885-like metal-binding protein"/>
    <property type="match status" value="1"/>
</dbReference>
<dbReference type="PANTHER" id="PTHR36302">
    <property type="entry name" value="BLR7088 PROTEIN"/>
    <property type="match status" value="1"/>
</dbReference>
<dbReference type="PANTHER" id="PTHR36302:SF1">
    <property type="entry name" value="COPPER CHAPERONE PCU(A)C"/>
    <property type="match status" value="1"/>
</dbReference>
<dbReference type="InterPro" id="IPR007410">
    <property type="entry name" value="LpqE-like"/>
</dbReference>
<evidence type="ECO:0000256" key="1">
    <source>
        <dbReference type="SAM" id="MobiDB-lite"/>
    </source>
</evidence>
<dbReference type="Gene3D" id="2.60.40.1890">
    <property type="entry name" value="PCu(A)C copper chaperone"/>
    <property type="match status" value="1"/>
</dbReference>
<protein>
    <submittedName>
        <fullName evidence="3">Copper chaperone PCu(A)C</fullName>
    </submittedName>
</protein>
<name>A0ABS9Q557_9MICO</name>